<evidence type="ECO:0000256" key="10">
    <source>
        <dbReference type="ARBA" id="ARBA00022989"/>
    </source>
</evidence>
<dbReference type="GO" id="GO:0031966">
    <property type="term" value="C:mitochondrial membrane"/>
    <property type="evidence" value="ECO:0007669"/>
    <property type="project" value="UniProtKB-SubCell"/>
</dbReference>
<reference evidence="17" key="1">
    <citation type="submission" date="2017-08" db="EMBL/GenBank/DDBJ databases">
        <title>The complete mitochondrion genome of Hoge's Side-necked Turtle (Mesoclemmys hogei) and mitochondrial phylogenomics of Chelidae.</title>
        <authorList>
            <person name="Prosdocimi F."/>
            <person name="Sarzi D."/>
            <person name="Carvalho D.C."/>
            <person name="Furtado C."/>
            <person name="Gomes L.C."/>
            <person name="Coutinho M."/>
            <person name="Drummond G."/>
        </authorList>
    </citation>
    <scope>NUCLEOTIDE SEQUENCE</scope>
</reference>
<dbReference type="PANTHER" id="PTHR11435">
    <property type="entry name" value="NADH UBIQUINONE OXIDOREDUCTASE SUBUNIT ND6"/>
    <property type="match status" value="1"/>
</dbReference>
<dbReference type="GeneID" id="35093273"/>
<keyword evidence="14 16" id="KW-0472">Membrane</keyword>
<keyword evidence="12 16" id="KW-0830">Ubiquinone</keyword>
<dbReference type="CTD" id="4541"/>
<protein>
    <recommendedName>
        <fullName evidence="4 16">NADH-ubiquinone oxidoreductase chain 6</fullName>
        <ecNumber evidence="3 16">7.1.1.2</ecNumber>
    </recommendedName>
</protein>
<keyword evidence="10 16" id="KW-1133">Transmembrane helix</keyword>
<dbReference type="AlphaFoldDB" id="A0A343LPV8"/>
<evidence type="ECO:0000256" key="9">
    <source>
        <dbReference type="ARBA" id="ARBA00022982"/>
    </source>
</evidence>
<evidence type="ECO:0000256" key="15">
    <source>
        <dbReference type="ARBA" id="ARBA00049551"/>
    </source>
</evidence>
<dbReference type="InterPro" id="IPR001457">
    <property type="entry name" value="NADH_UbQ/plastoQ_OxRdtase_su6"/>
</dbReference>
<dbReference type="EC" id="7.1.1.2" evidence="3 16"/>
<accession>A0A343LPV8</accession>
<feature type="transmembrane region" description="Helical" evidence="16">
    <location>
        <begin position="50"/>
        <end position="71"/>
    </location>
</feature>
<proteinExistence type="inferred from homology"/>
<evidence type="ECO:0000256" key="12">
    <source>
        <dbReference type="ARBA" id="ARBA00023075"/>
    </source>
</evidence>
<feature type="transmembrane region" description="Helical" evidence="16">
    <location>
        <begin position="29"/>
        <end position="45"/>
    </location>
</feature>
<keyword evidence="11 16" id="KW-0520">NAD</keyword>
<feature type="transmembrane region" description="Helical" evidence="16">
    <location>
        <begin position="91"/>
        <end position="110"/>
    </location>
</feature>
<comment type="subcellular location">
    <subcellularLocation>
        <location evidence="1 16">Mitochondrion membrane</location>
        <topology evidence="1 16">Multi-pass membrane protein</topology>
    </subcellularLocation>
</comment>
<gene>
    <name evidence="17" type="primary">ND6</name>
</gene>
<evidence type="ECO:0000256" key="1">
    <source>
        <dbReference type="ARBA" id="ARBA00004225"/>
    </source>
</evidence>
<evidence type="ECO:0000313" key="17">
    <source>
        <dbReference type="EMBL" id="ATQ37397.1"/>
    </source>
</evidence>
<evidence type="ECO:0000256" key="7">
    <source>
        <dbReference type="ARBA" id="ARBA00022692"/>
    </source>
</evidence>
<dbReference type="PANTHER" id="PTHR11435:SF1">
    <property type="entry name" value="NADH-UBIQUINONE OXIDOREDUCTASE CHAIN 6"/>
    <property type="match status" value="1"/>
</dbReference>
<comment type="similarity">
    <text evidence="2 16">Belongs to the complex I subunit 6 family.</text>
</comment>
<comment type="function">
    <text evidence="16">Core subunit of the mitochondrial membrane respiratory chain NADH dehydrogenase (Complex I) which catalyzes electron transfer from NADH through the respiratory chain, using ubiquinone as an electron acceptor. Essential for the catalytic activity and assembly of complex I.</text>
</comment>
<feature type="transmembrane region" description="Helical" evidence="16">
    <location>
        <begin position="137"/>
        <end position="161"/>
    </location>
</feature>
<keyword evidence="13 16" id="KW-0496">Mitochondrion</keyword>
<dbReference type="EMBL" id="MF615513">
    <property type="protein sequence ID" value="ATQ37397.1"/>
    <property type="molecule type" value="Genomic_DNA"/>
</dbReference>
<sequence length="162" mass="17632">MVYFSFLLGFGLVFWMVGVASNVSPYYGIMSLLMGAVFGCGVLVWKGGSFLSLVLFLIYLGGMLVIFAYSATLVLEPFPAAFVGWEGVVNVFNYVLLVLVLVLVGHDLWFGLGEIGDKTVDADGLLVVRVDFGGMSLFYYVGCVMFFIVGVGLLLGLFVWMV</sequence>
<evidence type="ECO:0000256" key="14">
    <source>
        <dbReference type="ARBA" id="ARBA00023136"/>
    </source>
</evidence>
<dbReference type="RefSeq" id="YP_009443263.1">
    <property type="nucleotide sequence ID" value="NC_036346.1"/>
</dbReference>
<name>A0A343LPV8_9SAUR</name>
<evidence type="ECO:0000256" key="11">
    <source>
        <dbReference type="ARBA" id="ARBA00023027"/>
    </source>
</evidence>
<evidence type="ECO:0000256" key="5">
    <source>
        <dbReference type="ARBA" id="ARBA00022448"/>
    </source>
</evidence>
<evidence type="ECO:0000256" key="2">
    <source>
        <dbReference type="ARBA" id="ARBA00005698"/>
    </source>
</evidence>
<organism evidence="17">
    <name type="scientific">Ranacephala hogei</name>
    <name type="common">Hoge's toadhead turtle</name>
    <dbReference type="NCBI Taxonomy" id="241399"/>
    <lineage>
        <taxon>Eukaryota</taxon>
        <taxon>Metazoa</taxon>
        <taxon>Chordata</taxon>
        <taxon>Craniata</taxon>
        <taxon>Vertebrata</taxon>
        <taxon>Euteleostomi</taxon>
        <taxon>Archelosauria</taxon>
        <taxon>Testudinata</taxon>
        <taxon>Testudines</taxon>
        <taxon>Pleurodira</taxon>
        <taxon>Chelidae</taxon>
        <taxon>Ranacephala</taxon>
    </lineage>
</organism>
<evidence type="ECO:0000256" key="16">
    <source>
        <dbReference type="RuleBase" id="RU004430"/>
    </source>
</evidence>
<keyword evidence="9 16" id="KW-0249">Electron transport</keyword>
<keyword evidence="8 16" id="KW-1278">Translocase</keyword>
<comment type="catalytic activity">
    <reaction evidence="15 16">
        <text>a ubiquinone + NADH + 5 H(+)(in) = a ubiquinol + NAD(+) + 4 H(+)(out)</text>
        <dbReference type="Rhea" id="RHEA:29091"/>
        <dbReference type="Rhea" id="RHEA-COMP:9565"/>
        <dbReference type="Rhea" id="RHEA-COMP:9566"/>
        <dbReference type="ChEBI" id="CHEBI:15378"/>
        <dbReference type="ChEBI" id="CHEBI:16389"/>
        <dbReference type="ChEBI" id="CHEBI:17976"/>
        <dbReference type="ChEBI" id="CHEBI:57540"/>
        <dbReference type="ChEBI" id="CHEBI:57945"/>
        <dbReference type="EC" id="7.1.1.2"/>
    </reaction>
</comment>
<evidence type="ECO:0000256" key="8">
    <source>
        <dbReference type="ARBA" id="ARBA00022967"/>
    </source>
</evidence>
<keyword evidence="6 16" id="KW-0679">Respiratory chain</keyword>
<geneLocation type="mitochondrion" evidence="17"/>
<evidence type="ECO:0000256" key="6">
    <source>
        <dbReference type="ARBA" id="ARBA00022660"/>
    </source>
</evidence>
<dbReference type="InterPro" id="IPR050269">
    <property type="entry name" value="ComplexI_Subunit6"/>
</dbReference>
<evidence type="ECO:0000256" key="13">
    <source>
        <dbReference type="ARBA" id="ARBA00023128"/>
    </source>
</evidence>
<evidence type="ECO:0000256" key="4">
    <source>
        <dbReference type="ARBA" id="ARBA00021095"/>
    </source>
</evidence>
<dbReference type="GO" id="GO:0008137">
    <property type="term" value="F:NADH dehydrogenase (ubiquinone) activity"/>
    <property type="evidence" value="ECO:0007669"/>
    <property type="project" value="UniProtKB-UniRule"/>
</dbReference>
<dbReference type="Pfam" id="PF00499">
    <property type="entry name" value="Oxidored_q3"/>
    <property type="match status" value="1"/>
</dbReference>
<keyword evidence="5 16" id="KW-0813">Transport</keyword>
<evidence type="ECO:0000256" key="3">
    <source>
        <dbReference type="ARBA" id="ARBA00012944"/>
    </source>
</evidence>
<keyword evidence="7 16" id="KW-0812">Transmembrane</keyword>